<accession>A0ABW2JRS9</accession>
<name>A0ABW2JRS9_9ACTN</name>
<comment type="caution">
    <text evidence="1">The sequence shown here is derived from an EMBL/GenBank/DDBJ whole genome shotgun (WGS) entry which is preliminary data.</text>
</comment>
<sequence length="81" mass="8674">RAVCSADTTRRRYAAEETPRSARLAGDSVAGAANSVVRGSNCSAIRPAEIRSANFWGWLRGGMRPASPDLHRDGYSGPLEI</sequence>
<organism evidence="1 2">
    <name type="scientific">Streptomyces monticola</name>
    <dbReference type="NCBI Taxonomy" id="2666263"/>
    <lineage>
        <taxon>Bacteria</taxon>
        <taxon>Bacillati</taxon>
        <taxon>Actinomycetota</taxon>
        <taxon>Actinomycetes</taxon>
        <taxon>Kitasatosporales</taxon>
        <taxon>Streptomycetaceae</taxon>
        <taxon>Streptomyces</taxon>
    </lineage>
</organism>
<evidence type="ECO:0000313" key="1">
    <source>
        <dbReference type="EMBL" id="MFC7308047.1"/>
    </source>
</evidence>
<evidence type="ECO:0000313" key="2">
    <source>
        <dbReference type="Proteomes" id="UP001596523"/>
    </source>
</evidence>
<dbReference type="Proteomes" id="UP001596523">
    <property type="component" value="Unassembled WGS sequence"/>
</dbReference>
<keyword evidence="2" id="KW-1185">Reference proteome</keyword>
<gene>
    <name evidence="1" type="ORF">ACFQVC_27930</name>
</gene>
<proteinExistence type="predicted"/>
<dbReference type="EMBL" id="JBHTCF010000014">
    <property type="protein sequence ID" value="MFC7308047.1"/>
    <property type="molecule type" value="Genomic_DNA"/>
</dbReference>
<protein>
    <submittedName>
        <fullName evidence="1">Uncharacterized protein</fullName>
    </submittedName>
</protein>
<reference evidence="2" key="1">
    <citation type="journal article" date="2019" name="Int. J. Syst. Evol. Microbiol.">
        <title>The Global Catalogue of Microorganisms (GCM) 10K type strain sequencing project: providing services to taxonomists for standard genome sequencing and annotation.</title>
        <authorList>
            <consortium name="The Broad Institute Genomics Platform"/>
            <consortium name="The Broad Institute Genome Sequencing Center for Infectious Disease"/>
            <person name="Wu L."/>
            <person name="Ma J."/>
        </authorList>
    </citation>
    <scope>NUCLEOTIDE SEQUENCE [LARGE SCALE GENOMIC DNA]</scope>
    <source>
        <strain evidence="2">SYNS20</strain>
    </source>
</reference>
<feature type="non-terminal residue" evidence="1">
    <location>
        <position position="1"/>
    </location>
</feature>
<dbReference type="RefSeq" id="WP_381835687.1">
    <property type="nucleotide sequence ID" value="NZ_JBHTCF010000014.1"/>
</dbReference>